<dbReference type="EMBL" id="APAU02000069">
    <property type="protein sequence ID" value="EUB58063.1"/>
    <property type="molecule type" value="Genomic_DNA"/>
</dbReference>
<evidence type="ECO:0000313" key="2">
    <source>
        <dbReference type="Proteomes" id="UP000019149"/>
    </source>
</evidence>
<dbReference type="GeneID" id="36342798"/>
<name>W6U9L3_ECHGR</name>
<gene>
    <name evidence="1" type="ORF">EGR_07083</name>
</gene>
<dbReference type="Proteomes" id="UP000019149">
    <property type="component" value="Unassembled WGS sequence"/>
</dbReference>
<proteinExistence type="predicted"/>
<keyword evidence="2" id="KW-1185">Reference proteome</keyword>
<comment type="caution">
    <text evidence="1">The sequence shown here is derived from an EMBL/GenBank/DDBJ whole genome shotgun (WGS) entry which is preliminary data.</text>
</comment>
<dbReference type="AlphaFoldDB" id="W6U9L3"/>
<dbReference type="KEGG" id="egl:EGR_07083"/>
<sequence length="191" mass="21885">MRPPPCGKEFYMMKPLKITIIVNIFCEDVLKVTIKMREKTFFRLPHLHCRLRAPLDNLMQKQISSARKSIVGDFSLNESNVSISKYLDEASEEHLLGVTFISEVEMTTITASRLGSFGPSTAKLTGVFDIIRQHNKSDRLLGCHKNRKRGLDYRIPKFSELPSSLAVLPLLRSFTKRNGEEYYGELLIHKI</sequence>
<accession>W6U9L3</accession>
<reference evidence="1 2" key="1">
    <citation type="journal article" date="2013" name="Nat. Genet.">
        <title>The genome of the hydatid tapeworm Echinococcus granulosus.</title>
        <authorList>
            <person name="Zheng H."/>
            <person name="Zhang W."/>
            <person name="Zhang L."/>
            <person name="Zhang Z."/>
            <person name="Li J."/>
            <person name="Lu G."/>
            <person name="Zhu Y."/>
            <person name="Wang Y."/>
            <person name="Huang Y."/>
            <person name="Liu J."/>
            <person name="Kang H."/>
            <person name="Chen J."/>
            <person name="Wang L."/>
            <person name="Chen A."/>
            <person name="Yu S."/>
            <person name="Gao Z."/>
            <person name="Jin L."/>
            <person name="Gu W."/>
            <person name="Wang Z."/>
            <person name="Zhao L."/>
            <person name="Shi B."/>
            <person name="Wen H."/>
            <person name="Lin R."/>
            <person name="Jones M.K."/>
            <person name="Brejova B."/>
            <person name="Vinar T."/>
            <person name="Zhao G."/>
            <person name="McManus D.P."/>
            <person name="Chen Z."/>
            <person name="Zhou Y."/>
            <person name="Wang S."/>
        </authorList>
    </citation>
    <scope>NUCLEOTIDE SEQUENCE [LARGE SCALE GENOMIC DNA]</scope>
</reference>
<evidence type="ECO:0000313" key="1">
    <source>
        <dbReference type="EMBL" id="EUB58063.1"/>
    </source>
</evidence>
<protein>
    <submittedName>
        <fullName evidence="1">Uncharacterized protein</fullName>
    </submittedName>
</protein>
<organism evidence="1 2">
    <name type="scientific">Echinococcus granulosus</name>
    <name type="common">Hydatid tapeworm</name>
    <dbReference type="NCBI Taxonomy" id="6210"/>
    <lineage>
        <taxon>Eukaryota</taxon>
        <taxon>Metazoa</taxon>
        <taxon>Spiralia</taxon>
        <taxon>Lophotrochozoa</taxon>
        <taxon>Platyhelminthes</taxon>
        <taxon>Cestoda</taxon>
        <taxon>Eucestoda</taxon>
        <taxon>Cyclophyllidea</taxon>
        <taxon>Taeniidae</taxon>
        <taxon>Echinococcus</taxon>
        <taxon>Echinococcus granulosus group</taxon>
    </lineage>
</organism>
<dbReference type="CTD" id="36342798"/>
<dbReference type="RefSeq" id="XP_024349259.1">
    <property type="nucleotide sequence ID" value="XM_024496332.1"/>
</dbReference>